<keyword evidence="5 6" id="KW-0378">Hydrolase</keyword>
<evidence type="ECO:0000313" key="10">
    <source>
        <dbReference type="Proteomes" id="UP000317909"/>
    </source>
</evidence>
<dbReference type="CDD" id="cd01086">
    <property type="entry name" value="MetAP1"/>
    <property type="match status" value="1"/>
</dbReference>
<dbReference type="InterPro" id="IPR000994">
    <property type="entry name" value="Pept_M24"/>
</dbReference>
<dbReference type="RefSeq" id="WP_246133760.1">
    <property type="nucleotide sequence ID" value="NZ_CP036339.1"/>
</dbReference>
<feature type="binding site" evidence="6">
    <location>
        <position position="111"/>
    </location>
    <ligand>
        <name>a divalent metal cation</name>
        <dbReference type="ChEBI" id="CHEBI:60240"/>
        <label>1</label>
    </ligand>
</feature>
<dbReference type="SUPFAM" id="SSF55920">
    <property type="entry name" value="Creatinase/aminopeptidase"/>
    <property type="match status" value="1"/>
</dbReference>
<keyword evidence="10" id="KW-1185">Reference proteome</keyword>
<keyword evidence="4 6" id="KW-0479">Metal-binding</keyword>
<evidence type="ECO:0000313" key="9">
    <source>
        <dbReference type="EMBL" id="QDT76194.1"/>
    </source>
</evidence>
<feature type="binding site" evidence="6">
    <location>
        <position position="222"/>
    </location>
    <ligand>
        <name>a divalent metal cation</name>
        <dbReference type="ChEBI" id="CHEBI:60240"/>
        <label>2</label>
        <note>catalytic</note>
    </ligand>
</feature>
<dbReference type="PRINTS" id="PR00599">
    <property type="entry name" value="MAPEPTIDASE"/>
</dbReference>
<gene>
    <name evidence="6 9" type="primary">map</name>
    <name evidence="9" type="ORF">I41_54390</name>
</gene>
<keyword evidence="3 6" id="KW-0645">Protease</keyword>
<dbReference type="EMBL" id="CP036339">
    <property type="protein sequence ID" value="QDT76194.1"/>
    <property type="molecule type" value="Genomic_DNA"/>
</dbReference>
<dbReference type="GO" id="GO:0005829">
    <property type="term" value="C:cytosol"/>
    <property type="evidence" value="ECO:0007669"/>
    <property type="project" value="TreeGrafter"/>
</dbReference>
<dbReference type="Gene3D" id="3.90.230.10">
    <property type="entry name" value="Creatinase/methionine aminopeptidase superfamily"/>
    <property type="match status" value="1"/>
</dbReference>
<feature type="binding site" evidence="6">
    <location>
        <position position="94"/>
    </location>
    <ligand>
        <name>substrate</name>
    </ligand>
</feature>
<feature type="binding site" evidence="6">
    <location>
        <position position="253"/>
    </location>
    <ligand>
        <name>a divalent metal cation</name>
        <dbReference type="ChEBI" id="CHEBI:60240"/>
        <label>1</label>
    </ligand>
</feature>
<evidence type="ECO:0000256" key="4">
    <source>
        <dbReference type="ARBA" id="ARBA00022723"/>
    </source>
</evidence>
<dbReference type="GO" id="GO:0046872">
    <property type="term" value="F:metal ion binding"/>
    <property type="evidence" value="ECO:0007669"/>
    <property type="project" value="UniProtKB-UniRule"/>
</dbReference>
<dbReference type="EC" id="3.4.11.18" evidence="6 7"/>
<dbReference type="GO" id="GO:0004239">
    <property type="term" value="F:initiator methionyl aminopeptidase activity"/>
    <property type="evidence" value="ECO:0007669"/>
    <property type="project" value="UniProtKB-UniRule"/>
</dbReference>
<evidence type="ECO:0000256" key="1">
    <source>
        <dbReference type="ARBA" id="ARBA00002521"/>
    </source>
</evidence>
<organism evidence="9 10">
    <name type="scientific">Lacipirellula limnantheis</name>
    <dbReference type="NCBI Taxonomy" id="2528024"/>
    <lineage>
        <taxon>Bacteria</taxon>
        <taxon>Pseudomonadati</taxon>
        <taxon>Planctomycetota</taxon>
        <taxon>Planctomycetia</taxon>
        <taxon>Pirellulales</taxon>
        <taxon>Lacipirellulaceae</taxon>
        <taxon>Lacipirellula</taxon>
    </lineage>
</organism>
<evidence type="ECO:0000256" key="6">
    <source>
        <dbReference type="HAMAP-Rule" id="MF_01974"/>
    </source>
</evidence>
<feature type="binding site" evidence="6">
    <location>
        <position position="122"/>
    </location>
    <ligand>
        <name>a divalent metal cation</name>
        <dbReference type="ChEBI" id="CHEBI:60240"/>
        <label>2</label>
        <note>catalytic</note>
    </ligand>
</feature>
<evidence type="ECO:0000259" key="8">
    <source>
        <dbReference type="Pfam" id="PF00557"/>
    </source>
</evidence>
<dbReference type="InterPro" id="IPR002467">
    <property type="entry name" value="Pept_M24A_MAP1"/>
</dbReference>
<evidence type="ECO:0000256" key="7">
    <source>
        <dbReference type="RuleBase" id="RU003653"/>
    </source>
</evidence>
<evidence type="ECO:0000256" key="3">
    <source>
        <dbReference type="ARBA" id="ARBA00022670"/>
    </source>
</evidence>
<protein>
    <recommendedName>
        <fullName evidence="6 7">Methionine aminopeptidase</fullName>
        <shortName evidence="6">MAP</shortName>
        <shortName evidence="6">MetAP</shortName>
        <ecNumber evidence="6 7">3.4.11.18</ecNumber>
    </recommendedName>
    <alternativeName>
        <fullName evidence="6">Peptidase M</fullName>
    </alternativeName>
</protein>
<dbReference type="Pfam" id="PF00557">
    <property type="entry name" value="Peptidase_M24"/>
    <property type="match status" value="1"/>
</dbReference>
<accession>A0A517U6F3</accession>
<proteinExistence type="inferred from homology"/>
<dbReference type="NCBIfam" id="TIGR00500">
    <property type="entry name" value="met_pdase_I"/>
    <property type="match status" value="1"/>
</dbReference>
<evidence type="ECO:0000256" key="2">
    <source>
        <dbReference type="ARBA" id="ARBA00022438"/>
    </source>
</evidence>
<feature type="binding site" evidence="6">
    <location>
        <position position="192"/>
    </location>
    <ligand>
        <name>substrate</name>
    </ligand>
</feature>
<dbReference type="GO" id="GO:0006508">
    <property type="term" value="P:proteolysis"/>
    <property type="evidence" value="ECO:0007669"/>
    <property type="project" value="UniProtKB-KW"/>
</dbReference>
<feature type="domain" description="Peptidase M24" evidence="8">
    <location>
        <begin position="22"/>
        <end position="259"/>
    </location>
</feature>
<dbReference type="Proteomes" id="UP000317909">
    <property type="component" value="Chromosome"/>
</dbReference>
<dbReference type="HAMAP" id="MF_01974">
    <property type="entry name" value="MetAP_1"/>
    <property type="match status" value="1"/>
</dbReference>
<dbReference type="AlphaFoldDB" id="A0A517U6F3"/>
<feature type="binding site" evidence="6">
    <location>
        <position position="122"/>
    </location>
    <ligand>
        <name>a divalent metal cation</name>
        <dbReference type="ChEBI" id="CHEBI:60240"/>
        <label>1</label>
    </ligand>
</feature>
<comment type="cofactor">
    <cofactor evidence="6">
        <name>Co(2+)</name>
        <dbReference type="ChEBI" id="CHEBI:48828"/>
    </cofactor>
    <cofactor evidence="6">
        <name>Zn(2+)</name>
        <dbReference type="ChEBI" id="CHEBI:29105"/>
    </cofactor>
    <cofactor evidence="6">
        <name>Mn(2+)</name>
        <dbReference type="ChEBI" id="CHEBI:29035"/>
    </cofactor>
    <cofactor evidence="6">
        <name>Fe(2+)</name>
        <dbReference type="ChEBI" id="CHEBI:29033"/>
    </cofactor>
    <text evidence="6">Binds 2 divalent metal cations per subunit. Has a high-affinity and a low affinity metal-binding site. The true nature of the physiological cofactor is under debate. The enzyme is active with cobalt, zinc, manganese or divalent iron ions. Most likely, methionine aminopeptidases function as mononuclear Fe(2+)-metalloproteases under physiological conditions, and the catalytically relevant metal-binding site has been assigned to the histidine-containing high-affinity site.</text>
</comment>
<feature type="binding site" evidence="6">
    <location>
        <position position="253"/>
    </location>
    <ligand>
        <name>a divalent metal cation</name>
        <dbReference type="ChEBI" id="CHEBI:60240"/>
        <label>2</label>
        <note>catalytic</note>
    </ligand>
</feature>
<sequence>MRIARRVDAAMVNLKSMREIGLMRRAGLAVWQAHQIAREMVRPGATTAEIDHAIGEHFAQLGAEPLFKNYPNSIRNKPPFPAVCCMSVNEAVVHGIPNNKPLVEGDILSLDTGCRLGGWCGDAAYTYSVGKIAPDVQRLLDATEGVLNLAIELMSSKSYWSAIAREMATYIRDHGYSTVECFVGHGIGREMHEEPQVPNFASRSLRGSGDFRIEPGLVIAVEPMVNMGTKRVKMLADTWTQVTADGKPSAHFEHTVAITPDGPTLLTVAPTPAELEKAAI</sequence>
<comment type="catalytic activity">
    <reaction evidence="6 7">
        <text>Release of N-terminal amino acids, preferentially methionine, from peptides and arylamides.</text>
        <dbReference type="EC" id="3.4.11.18"/>
    </reaction>
</comment>
<dbReference type="InterPro" id="IPR036005">
    <property type="entry name" value="Creatinase/aminopeptidase-like"/>
</dbReference>
<dbReference type="InterPro" id="IPR001714">
    <property type="entry name" value="Pept_M24_MAP"/>
</dbReference>
<dbReference type="GO" id="GO:0070006">
    <property type="term" value="F:metalloaminopeptidase activity"/>
    <property type="evidence" value="ECO:0007669"/>
    <property type="project" value="UniProtKB-UniRule"/>
</dbReference>
<reference evidence="9 10" key="1">
    <citation type="submission" date="2019-02" db="EMBL/GenBank/DDBJ databases">
        <title>Deep-cultivation of Planctomycetes and their phenomic and genomic characterization uncovers novel biology.</title>
        <authorList>
            <person name="Wiegand S."/>
            <person name="Jogler M."/>
            <person name="Boedeker C."/>
            <person name="Pinto D."/>
            <person name="Vollmers J."/>
            <person name="Rivas-Marin E."/>
            <person name="Kohn T."/>
            <person name="Peeters S.H."/>
            <person name="Heuer A."/>
            <person name="Rast P."/>
            <person name="Oberbeckmann S."/>
            <person name="Bunk B."/>
            <person name="Jeske O."/>
            <person name="Meyerdierks A."/>
            <person name="Storesund J.E."/>
            <person name="Kallscheuer N."/>
            <person name="Luecker S."/>
            <person name="Lage O.M."/>
            <person name="Pohl T."/>
            <person name="Merkel B.J."/>
            <person name="Hornburger P."/>
            <person name="Mueller R.-W."/>
            <person name="Bruemmer F."/>
            <person name="Labrenz M."/>
            <person name="Spormann A.M."/>
            <person name="Op den Camp H."/>
            <person name="Overmann J."/>
            <person name="Amann R."/>
            <person name="Jetten M.S.M."/>
            <person name="Mascher T."/>
            <person name="Medema M.H."/>
            <person name="Devos D.P."/>
            <person name="Kaster A.-K."/>
            <person name="Ovreas L."/>
            <person name="Rohde M."/>
            <person name="Galperin M.Y."/>
            <person name="Jogler C."/>
        </authorList>
    </citation>
    <scope>NUCLEOTIDE SEQUENCE [LARGE SCALE GENOMIC DNA]</scope>
    <source>
        <strain evidence="9 10">I41</strain>
    </source>
</reference>
<dbReference type="PROSITE" id="PS00680">
    <property type="entry name" value="MAP_1"/>
    <property type="match status" value="1"/>
</dbReference>
<evidence type="ECO:0000256" key="5">
    <source>
        <dbReference type="ARBA" id="ARBA00022801"/>
    </source>
</evidence>
<name>A0A517U6F3_9BACT</name>
<comment type="function">
    <text evidence="1 6">Removes the N-terminal methionine from nascent proteins. The N-terminal methionine is often cleaved when the second residue in the primary sequence is small and uncharged (Met-Ala-, Cys, Gly, Pro, Ser, Thr, or Val). Requires deformylation of the N(alpha)-formylated initiator methionine before it can be hydrolyzed.</text>
</comment>
<comment type="similarity">
    <text evidence="6">Belongs to the peptidase M24A family. Methionine aminopeptidase type 1 subfamily.</text>
</comment>
<keyword evidence="2 6" id="KW-0031">Aminopeptidase</keyword>
<dbReference type="PANTHER" id="PTHR43330:SF27">
    <property type="entry name" value="METHIONINE AMINOPEPTIDASE"/>
    <property type="match status" value="1"/>
</dbReference>
<dbReference type="PANTHER" id="PTHR43330">
    <property type="entry name" value="METHIONINE AMINOPEPTIDASE"/>
    <property type="match status" value="1"/>
</dbReference>
<dbReference type="KEGG" id="llh:I41_54390"/>
<comment type="subunit">
    <text evidence="6">Monomer.</text>
</comment>
<feature type="binding site" evidence="6">
    <location>
        <position position="185"/>
    </location>
    <ligand>
        <name>a divalent metal cation</name>
        <dbReference type="ChEBI" id="CHEBI:60240"/>
        <label>2</label>
        <note>catalytic</note>
    </ligand>
</feature>